<keyword evidence="3" id="KW-1185">Reference proteome</keyword>
<accession>A0A346PL29</accession>
<keyword evidence="1" id="KW-1133">Transmembrane helix</keyword>
<sequence>MVDGITGEGFNCRPGTATGKSVDDRVDPSGSWVYDRVDPSGSWVDDRKPEVFRGIRRTATMSNELATPTEYGFGGSLNWLIGGAVGGVVGSALFGLVLWLVDPAVVTDAIPAIYGLEPGTIGWGFHLVHGLVLGIVFGVLVTRDVIFGTITAGVATDAIDELGLGTRLALAGMVYGLAVWAILPLIGQSIAFTVGGDPSFPVAAFESLLGHLVYGLLLGALFSVFVEVAPEAEAADAPFEEDPDTETDP</sequence>
<proteinExistence type="predicted"/>
<dbReference type="KEGG" id="nag:AArcMg_0201"/>
<protein>
    <submittedName>
        <fullName evidence="2">Uncharacterized protein</fullName>
    </submittedName>
</protein>
<evidence type="ECO:0000256" key="1">
    <source>
        <dbReference type="SAM" id="Phobius"/>
    </source>
</evidence>
<evidence type="ECO:0000313" key="2">
    <source>
        <dbReference type="EMBL" id="AXR80224.1"/>
    </source>
</evidence>
<feature type="transmembrane region" description="Helical" evidence="1">
    <location>
        <begin position="79"/>
        <end position="101"/>
    </location>
</feature>
<gene>
    <name evidence="2" type="ORF">AArcMg_0201</name>
</gene>
<dbReference type="GeneID" id="37640686"/>
<feature type="transmembrane region" description="Helical" evidence="1">
    <location>
        <begin position="121"/>
        <end position="141"/>
    </location>
</feature>
<dbReference type="RefSeq" id="WP_321169154.1">
    <property type="nucleotide sequence ID" value="NZ_CP027033.1"/>
</dbReference>
<dbReference type="Proteomes" id="UP000258613">
    <property type="component" value="Chromosome"/>
</dbReference>
<reference evidence="3" key="1">
    <citation type="submission" date="2018-02" db="EMBL/GenBank/DDBJ databases">
        <title>Phenotypic and genomic properties of facultatively anaerobic sulfur-reducing natronoarchaea from hypersaline soda lakes.</title>
        <authorList>
            <person name="Sorokin D.Y."/>
            <person name="Kublanov I.V."/>
            <person name="Roman P."/>
            <person name="Sinninghe Damste J.S."/>
            <person name="Golyshin P.N."/>
            <person name="Rojo D."/>
            <person name="Ciordia S."/>
            <person name="Mena M.D.C."/>
            <person name="Ferrer M."/>
            <person name="Messina E."/>
            <person name="Smedile F."/>
            <person name="La Spada G."/>
            <person name="La Cono V."/>
            <person name="Yakimov M.M."/>
        </authorList>
    </citation>
    <scope>NUCLEOTIDE SEQUENCE [LARGE SCALE GENOMIC DNA]</scope>
    <source>
        <strain evidence="3">AArc-Mg</strain>
    </source>
</reference>
<keyword evidence="1" id="KW-0472">Membrane</keyword>
<dbReference type="EMBL" id="CP027033">
    <property type="protein sequence ID" value="AXR80224.1"/>
    <property type="molecule type" value="Genomic_DNA"/>
</dbReference>
<feature type="transmembrane region" description="Helical" evidence="1">
    <location>
        <begin position="211"/>
        <end position="229"/>
    </location>
</feature>
<name>A0A346PL29_9EURY</name>
<dbReference type="AlphaFoldDB" id="A0A346PL29"/>
<evidence type="ECO:0000313" key="3">
    <source>
        <dbReference type="Proteomes" id="UP000258613"/>
    </source>
</evidence>
<feature type="transmembrane region" description="Helical" evidence="1">
    <location>
        <begin position="168"/>
        <end position="191"/>
    </location>
</feature>
<organism evidence="2 3">
    <name type="scientific">Natrarchaeobaculum sulfurireducens</name>
    <dbReference type="NCBI Taxonomy" id="2044521"/>
    <lineage>
        <taxon>Archaea</taxon>
        <taxon>Methanobacteriati</taxon>
        <taxon>Methanobacteriota</taxon>
        <taxon>Stenosarchaea group</taxon>
        <taxon>Halobacteria</taxon>
        <taxon>Halobacteriales</taxon>
        <taxon>Natrialbaceae</taxon>
        <taxon>Natrarchaeobaculum</taxon>
    </lineage>
</organism>
<keyword evidence="1" id="KW-0812">Transmembrane</keyword>